<name>A0A8W8KMP9_MAGGI</name>
<proteinExistence type="predicted"/>
<protein>
    <submittedName>
        <fullName evidence="1">Uncharacterized protein</fullName>
    </submittedName>
</protein>
<sequence length="87" mass="9034">MRRNQQVSFHKNETSAMIRACVVFGVCIVTVFSDEYQGSDSYIPDGNGGGHIGGGQIGGGLGLGSIIGGGSCLLMKGFENVVKLNLI</sequence>
<evidence type="ECO:0000313" key="2">
    <source>
        <dbReference type="Proteomes" id="UP000005408"/>
    </source>
</evidence>
<accession>A0A8W8KMP9</accession>
<organism evidence="1 2">
    <name type="scientific">Magallana gigas</name>
    <name type="common">Pacific oyster</name>
    <name type="synonym">Crassostrea gigas</name>
    <dbReference type="NCBI Taxonomy" id="29159"/>
    <lineage>
        <taxon>Eukaryota</taxon>
        <taxon>Metazoa</taxon>
        <taxon>Spiralia</taxon>
        <taxon>Lophotrochozoa</taxon>
        <taxon>Mollusca</taxon>
        <taxon>Bivalvia</taxon>
        <taxon>Autobranchia</taxon>
        <taxon>Pteriomorphia</taxon>
        <taxon>Ostreida</taxon>
        <taxon>Ostreoidea</taxon>
        <taxon>Ostreidae</taxon>
        <taxon>Magallana</taxon>
    </lineage>
</organism>
<dbReference type="EnsemblMetazoa" id="G23804.1">
    <property type="protein sequence ID" value="G23804.1:cds"/>
    <property type="gene ID" value="G23804"/>
</dbReference>
<keyword evidence="2" id="KW-1185">Reference proteome</keyword>
<dbReference type="AlphaFoldDB" id="A0A8W8KMP9"/>
<dbReference type="Proteomes" id="UP000005408">
    <property type="component" value="Unassembled WGS sequence"/>
</dbReference>
<reference evidence="1" key="1">
    <citation type="submission" date="2022-08" db="UniProtKB">
        <authorList>
            <consortium name="EnsemblMetazoa"/>
        </authorList>
    </citation>
    <scope>IDENTIFICATION</scope>
    <source>
        <strain evidence="1">05x7-T-G4-1.051#20</strain>
    </source>
</reference>
<evidence type="ECO:0000313" key="1">
    <source>
        <dbReference type="EnsemblMetazoa" id="G23804.1:cds"/>
    </source>
</evidence>